<dbReference type="RefSeq" id="WP_017515171.1">
    <property type="nucleotide sequence ID" value="NZ_CP037900.1"/>
</dbReference>
<dbReference type="OrthoDB" id="495728at2"/>
<name>A0A482IQX7_9BURK</name>
<accession>A0A482IQX7</accession>
<reference evidence="5 6" key="1">
    <citation type="submission" date="2019-03" db="EMBL/GenBank/DDBJ databases">
        <title>Comparative insights into the high quality Complete genome sequence of highly metal resistant Cupriavidus metallidurans strain BS1 isolated from a gold-copper mine.</title>
        <authorList>
            <person name="Mazhar H.S."/>
            <person name="Rensing C."/>
        </authorList>
    </citation>
    <scope>NUCLEOTIDE SEQUENCE [LARGE SCALE GENOMIC DNA]</scope>
    <source>
        <strain evidence="5 6">BS1</strain>
    </source>
</reference>
<dbReference type="InterPro" id="IPR007310">
    <property type="entry name" value="Aerobactin_biosyn_IucA/IucC_N"/>
</dbReference>
<dbReference type="InterPro" id="IPR022770">
    <property type="entry name" value="IucA/IucC-like_C"/>
</dbReference>
<dbReference type="InterPro" id="IPR037455">
    <property type="entry name" value="LucA/IucC-like"/>
</dbReference>
<dbReference type="PANTHER" id="PTHR34384">
    <property type="entry name" value="L-2,3-DIAMINOPROPANOATE--CITRATE LIGASE"/>
    <property type="match status" value="1"/>
</dbReference>
<dbReference type="AlphaFoldDB" id="A0A482IQX7"/>
<dbReference type="Pfam" id="PF06276">
    <property type="entry name" value="FhuF"/>
    <property type="match status" value="1"/>
</dbReference>
<feature type="domain" description="Aerobactin siderophore biosynthesis IucA/IucC N-terminal" evidence="3">
    <location>
        <begin position="142"/>
        <end position="386"/>
    </location>
</feature>
<feature type="compositionally biased region" description="Low complexity" evidence="2">
    <location>
        <begin position="580"/>
        <end position="603"/>
    </location>
</feature>
<dbReference type="GO" id="GO:0019290">
    <property type="term" value="P:siderophore biosynthetic process"/>
    <property type="evidence" value="ECO:0007669"/>
    <property type="project" value="InterPro"/>
</dbReference>
<evidence type="ECO:0000256" key="1">
    <source>
        <dbReference type="ARBA" id="ARBA00004924"/>
    </source>
</evidence>
<dbReference type="Proteomes" id="UP000253772">
    <property type="component" value="Chromosome c1"/>
</dbReference>
<proteinExistence type="predicted"/>
<evidence type="ECO:0000259" key="3">
    <source>
        <dbReference type="Pfam" id="PF04183"/>
    </source>
</evidence>
<evidence type="ECO:0000313" key="6">
    <source>
        <dbReference type="Proteomes" id="UP000253772"/>
    </source>
</evidence>
<protein>
    <submittedName>
        <fullName evidence="5">IucA/IucC family siderophore biosynthesis protein</fullName>
    </submittedName>
</protein>
<dbReference type="Gene3D" id="1.10.510.40">
    <property type="match status" value="1"/>
</dbReference>
<gene>
    <name evidence="5" type="ORF">DDF84_005660</name>
</gene>
<feature type="region of interest" description="Disordered" evidence="2">
    <location>
        <begin position="580"/>
        <end position="609"/>
    </location>
</feature>
<evidence type="ECO:0000259" key="4">
    <source>
        <dbReference type="Pfam" id="PF06276"/>
    </source>
</evidence>
<dbReference type="Gene3D" id="3.30.310.280">
    <property type="match status" value="1"/>
</dbReference>
<dbReference type="GO" id="GO:0016881">
    <property type="term" value="F:acid-amino acid ligase activity"/>
    <property type="evidence" value="ECO:0007669"/>
    <property type="project" value="UniProtKB-ARBA"/>
</dbReference>
<feature type="domain" description="Aerobactin siderophore biosynthesis IucA/IucC-like C-terminal" evidence="4">
    <location>
        <begin position="406"/>
        <end position="572"/>
    </location>
</feature>
<sequence>MQIDDYQALIQSDHYRRATQRVIRQLMEALLFEDVFRDAHWTTGSVTLPAVAADGQPVRYRCALRRIDAFGRIRLGNVIRAHGGDETAADDVSRLLHELAGQFDADPQRIQQFAMELLSTQLKDAHSHHANGASGQLLRDADYDTVEARLTGAHPYHPSYKSRLGFTMIDNARFAPECASAVHPVLLAARRDRCRTSASATVPGQNAGALLSDTARQHFDAALARYGADPADYLPLPVHPWQWAEVAAPTFHAAFAQGDLIAIGTLPERYLPQQSIRTLASLDHPGAPSLKLAMNMVNTSTSRVLAPHTVCNAAPLSDWLASLVGGTTWTPPMAAPILLREVAGVSYMPAAPAQGQYGALSCIWRESIHGHLAPGERALPMTALAHRDSDGEPLLAPWLDRYGAATWVRRLIERAWLPVLHLLWVHGIALESHAQNMLLIHVDGLPERVALKDFHDGVRFSRQWLSTEPPALTAPPPEHALVNPNSFIETDDADELRDFTCDALFFVNLAEFGAMLADHGYLEEPEFWRIVAAVIRDYQADHPDLAERFARFDCFAPTMAIELLASRRFLPEVRLRTRDAPNPLASAPTSAAATSLTTAHAPTEASCNR</sequence>
<dbReference type="EMBL" id="CP037900">
    <property type="protein sequence ID" value="QBP09280.1"/>
    <property type="molecule type" value="Genomic_DNA"/>
</dbReference>
<dbReference type="PANTHER" id="PTHR34384:SF6">
    <property type="entry name" value="STAPHYLOFERRIN B SYNTHASE"/>
    <property type="match status" value="1"/>
</dbReference>
<dbReference type="Gene3D" id="6.10.250.3370">
    <property type="match status" value="1"/>
</dbReference>
<evidence type="ECO:0000313" key="5">
    <source>
        <dbReference type="EMBL" id="QBP09280.1"/>
    </source>
</evidence>
<evidence type="ECO:0000256" key="2">
    <source>
        <dbReference type="SAM" id="MobiDB-lite"/>
    </source>
</evidence>
<dbReference type="Pfam" id="PF04183">
    <property type="entry name" value="IucA_IucC"/>
    <property type="match status" value="1"/>
</dbReference>
<comment type="pathway">
    <text evidence="1">Siderophore biosynthesis.</text>
</comment>
<organism evidence="5 6">
    <name type="scientific">Cupriavidus metallidurans</name>
    <dbReference type="NCBI Taxonomy" id="119219"/>
    <lineage>
        <taxon>Bacteria</taxon>
        <taxon>Pseudomonadati</taxon>
        <taxon>Pseudomonadota</taxon>
        <taxon>Betaproteobacteria</taxon>
        <taxon>Burkholderiales</taxon>
        <taxon>Burkholderiaceae</taxon>
        <taxon>Cupriavidus</taxon>
    </lineage>
</organism>